<dbReference type="Gene3D" id="1.20.81.30">
    <property type="entry name" value="Type II secretion system (T2SS), domain F"/>
    <property type="match status" value="1"/>
</dbReference>
<dbReference type="PANTHER" id="PTHR30012:SF0">
    <property type="entry name" value="TYPE II SECRETION SYSTEM PROTEIN F-RELATED"/>
    <property type="match status" value="1"/>
</dbReference>
<evidence type="ECO:0000256" key="7">
    <source>
        <dbReference type="SAM" id="Phobius"/>
    </source>
</evidence>
<evidence type="ECO:0000259" key="8">
    <source>
        <dbReference type="Pfam" id="PF00482"/>
    </source>
</evidence>
<keyword evidence="6 7" id="KW-0472">Membrane</keyword>
<gene>
    <name evidence="9" type="ORF">S03H2_47686</name>
</gene>
<comment type="caution">
    <text evidence="9">The sequence shown here is derived from an EMBL/GenBank/DDBJ whole genome shotgun (WGS) entry which is preliminary data.</text>
</comment>
<sequence>KNFPPMVTKMIGIGEKSGALEALLEKVSEFYDQQVSAAVKSLTSMIEPIMIGVMGVLVGTIVLSVFLPIIQIQQALTKSAGGQ</sequence>
<keyword evidence="5 7" id="KW-1133">Transmembrane helix</keyword>
<evidence type="ECO:0000256" key="2">
    <source>
        <dbReference type="ARBA" id="ARBA00005745"/>
    </source>
</evidence>
<comment type="subcellular location">
    <subcellularLocation>
        <location evidence="1">Cell membrane</location>
        <topology evidence="1">Multi-pass membrane protein</topology>
    </subcellularLocation>
</comment>
<dbReference type="AlphaFoldDB" id="X1HU13"/>
<evidence type="ECO:0000256" key="6">
    <source>
        <dbReference type="ARBA" id="ARBA00023136"/>
    </source>
</evidence>
<comment type="similarity">
    <text evidence="2">Belongs to the GSP F family.</text>
</comment>
<dbReference type="Pfam" id="PF00482">
    <property type="entry name" value="T2SSF"/>
    <property type="match status" value="1"/>
</dbReference>
<evidence type="ECO:0000256" key="5">
    <source>
        <dbReference type="ARBA" id="ARBA00022989"/>
    </source>
</evidence>
<protein>
    <recommendedName>
        <fullName evidence="8">Type II secretion system protein GspF domain-containing protein</fullName>
    </recommendedName>
</protein>
<evidence type="ECO:0000256" key="1">
    <source>
        <dbReference type="ARBA" id="ARBA00004651"/>
    </source>
</evidence>
<dbReference type="GO" id="GO:0005886">
    <property type="term" value="C:plasma membrane"/>
    <property type="evidence" value="ECO:0007669"/>
    <property type="project" value="UniProtKB-SubCell"/>
</dbReference>
<dbReference type="EMBL" id="BARU01030019">
    <property type="protein sequence ID" value="GAH73656.1"/>
    <property type="molecule type" value="Genomic_DNA"/>
</dbReference>
<dbReference type="PANTHER" id="PTHR30012">
    <property type="entry name" value="GENERAL SECRETION PATHWAY PROTEIN"/>
    <property type="match status" value="1"/>
</dbReference>
<proteinExistence type="inferred from homology"/>
<feature type="non-terminal residue" evidence="9">
    <location>
        <position position="1"/>
    </location>
</feature>
<name>X1HU13_9ZZZZ</name>
<evidence type="ECO:0000313" key="9">
    <source>
        <dbReference type="EMBL" id="GAH73656.1"/>
    </source>
</evidence>
<accession>X1HU13</accession>
<evidence type="ECO:0000256" key="3">
    <source>
        <dbReference type="ARBA" id="ARBA00022475"/>
    </source>
</evidence>
<evidence type="ECO:0000256" key="4">
    <source>
        <dbReference type="ARBA" id="ARBA00022692"/>
    </source>
</evidence>
<dbReference type="InterPro" id="IPR003004">
    <property type="entry name" value="GspF/PilC"/>
</dbReference>
<dbReference type="InterPro" id="IPR018076">
    <property type="entry name" value="T2SS_GspF_dom"/>
</dbReference>
<keyword evidence="3" id="KW-1003">Cell membrane</keyword>
<organism evidence="9">
    <name type="scientific">marine sediment metagenome</name>
    <dbReference type="NCBI Taxonomy" id="412755"/>
    <lineage>
        <taxon>unclassified sequences</taxon>
        <taxon>metagenomes</taxon>
        <taxon>ecological metagenomes</taxon>
    </lineage>
</organism>
<reference evidence="9" key="1">
    <citation type="journal article" date="2014" name="Front. Microbiol.">
        <title>High frequency of phylogenetically diverse reductive dehalogenase-homologous genes in deep subseafloor sedimentary metagenomes.</title>
        <authorList>
            <person name="Kawai M."/>
            <person name="Futagami T."/>
            <person name="Toyoda A."/>
            <person name="Takaki Y."/>
            <person name="Nishi S."/>
            <person name="Hori S."/>
            <person name="Arai W."/>
            <person name="Tsubouchi T."/>
            <person name="Morono Y."/>
            <person name="Uchiyama I."/>
            <person name="Ito T."/>
            <person name="Fujiyama A."/>
            <person name="Inagaki F."/>
            <person name="Takami H."/>
        </authorList>
    </citation>
    <scope>NUCLEOTIDE SEQUENCE</scope>
    <source>
        <strain evidence="9">Expedition CK06-06</strain>
    </source>
</reference>
<keyword evidence="4 7" id="KW-0812">Transmembrane</keyword>
<dbReference type="InterPro" id="IPR042094">
    <property type="entry name" value="T2SS_GspF_sf"/>
</dbReference>
<feature type="domain" description="Type II secretion system protein GspF" evidence="8">
    <location>
        <begin position="2"/>
        <end position="68"/>
    </location>
</feature>
<feature type="transmembrane region" description="Helical" evidence="7">
    <location>
        <begin position="49"/>
        <end position="70"/>
    </location>
</feature>